<dbReference type="Proteomes" id="UP000485621">
    <property type="component" value="Unassembled WGS sequence"/>
</dbReference>
<dbReference type="EMBL" id="MWDB01000062">
    <property type="protein sequence ID" value="OQB39999.1"/>
    <property type="molecule type" value="Genomic_DNA"/>
</dbReference>
<organism evidence="1">
    <name type="scientific">candidate division CPR1 bacterium ADurb.Bin160</name>
    <dbReference type="NCBI Taxonomy" id="1852826"/>
    <lineage>
        <taxon>Bacteria</taxon>
        <taxon>candidate division CPR1</taxon>
    </lineage>
</organism>
<dbReference type="AlphaFoldDB" id="A0A1V5ZIP7"/>
<reference evidence="1" key="1">
    <citation type="submission" date="2017-02" db="EMBL/GenBank/DDBJ databases">
        <title>Delving into the versatile metabolic prowess of the omnipresent phylum Bacteroidetes.</title>
        <authorList>
            <person name="Nobu M.K."/>
            <person name="Mei R."/>
            <person name="Narihiro T."/>
            <person name="Kuroda K."/>
            <person name="Liu W.-T."/>
        </authorList>
    </citation>
    <scope>NUCLEOTIDE SEQUENCE</scope>
    <source>
        <strain evidence="1">ADurb.Bin160</strain>
    </source>
</reference>
<comment type="caution">
    <text evidence="1">The sequence shown here is derived from an EMBL/GenBank/DDBJ whole genome shotgun (WGS) entry which is preliminary data.</text>
</comment>
<accession>A0A1V5ZIP7</accession>
<sequence length="138" mass="16749">MSVPEPVLLADLKVGKLYLEEIKSGELEYKSNCHIYIIKIEKIQLKQLITYTYSSLKNYNIFSEITDFDTTHTFSSPKYDFFETHIQMKNSTTKYYYYNFDEEWFFKNKEKILSNIISYHKEKKPFLEIFQEIEMEEK</sequence>
<proteinExistence type="predicted"/>
<protein>
    <submittedName>
        <fullName evidence="1">Uncharacterized protein</fullName>
    </submittedName>
</protein>
<name>A0A1V5ZIP7_9BACT</name>
<gene>
    <name evidence="1" type="ORF">BWY04_01472</name>
</gene>
<evidence type="ECO:0000313" key="1">
    <source>
        <dbReference type="EMBL" id="OQB39999.1"/>
    </source>
</evidence>